<name>A0A1W1VWL4_9FIRM</name>
<dbReference type="Proteomes" id="UP000192569">
    <property type="component" value="Chromosome I"/>
</dbReference>
<evidence type="ECO:0000313" key="4">
    <source>
        <dbReference type="Proteomes" id="UP000192569"/>
    </source>
</evidence>
<dbReference type="InterPro" id="IPR036582">
    <property type="entry name" value="Mao_N_sf"/>
</dbReference>
<protein>
    <submittedName>
        <fullName evidence="3">Copper amine oxidase N-terminal domain-containing protein</fullName>
    </submittedName>
</protein>
<dbReference type="InterPro" id="IPR029050">
    <property type="entry name" value="Immunoprotect_excell_Ig-like"/>
</dbReference>
<evidence type="ECO:0000259" key="2">
    <source>
        <dbReference type="Pfam" id="PF07833"/>
    </source>
</evidence>
<proteinExistence type="predicted"/>
<evidence type="ECO:0000256" key="1">
    <source>
        <dbReference type="ARBA" id="ARBA00022729"/>
    </source>
</evidence>
<accession>A0A1W1VWL4</accession>
<feature type="domain" description="Copper amine oxidase-like N-terminal" evidence="2">
    <location>
        <begin position="38"/>
        <end position="84"/>
    </location>
</feature>
<dbReference type="AlphaFoldDB" id="A0A1W1VWL4"/>
<organism evidence="3 4">
    <name type="scientific">Thermanaeromonas toyohensis ToBE</name>
    <dbReference type="NCBI Taxonomy" id="698762"/>
    <lineage>
        <taxon>Bacteria</taxon>
        <taxon>Bacillati</taxon>
        <taxon>Bacillota</taxon>
        <taxon>Clostridia</taxon>
        <taxon>Neomoorellales</taxon>
        <taxon>Neomoorellaceae</taxon>
        <taxon>Thermanaeromonas</taxon>
    </lineage>
</organism>
<keyword evidence="1" id="KW-0732">Signal</keyword>
<reference evidence="3 4" key="1">
    <citation type="submission" date="2017-04" db="EMBL/GenBank/DDBJ databases">
        <authorList>
            <person name="Afonso C.L."/>
            <person name="Miller P.J."/>
            <person name="Scott M.A."/>
            <person name="Spackman E."/>
            <person name="Goraichik I."/>
            <person name="Dimitrov K.M."/>
            <person name="Suarez D.L."/>
            <person name="Swayne D.E."/>
        </authorList>
    </citation>
    <scope>NUCLEOTIDE SEQUENCE [LARGE SCALE GENOMIC DNA]</scope>
    <source>
        <strain evidence="3 4">ToBE</strain>
    </source>
</reference>
<dbReference type="STRING" id="698762.SAMN00808754_1936"/>
<dbReference type="Pfam" id="PF07833">
    <property type="entry name" value="Cu_amine_oxidN1"/>
    <property type="match status" value="1"/>
</dbReference>
<evidence type="ECO:0000313" key="3">
    <source>
        <dbReference type="EMBL" id="SMB97769.1"/>
    </source>
</evidence>
<dbReference type="EMBL" id="LT838272">
    <property type="protein sequence ID" value="SMB97769.1"/>
    <property type="molecule type" value="Genomic_DNA"/>
</dbReference>
<gene>
    <name evidence="3" type="ORF">SAMN00808754_1936</name>
</gene>
<dbReference type="RefSeq" id="WP_231967686.1">
    <property type="nucleotide sequence ID" value="NZ_LT838272.1"/>
</dbReference>
<sequence length="227" mass="25177">MRKPLLVSVAVFLLLGLLAGTVWASMWGTYMGYPVARIQVNGQIVTPSSPAIIIEGRTYVPLRFVSEALGAQVGWDEKTYTVMIKTNTVPPSSQSPATSNNEYVVRDANGKALYSFRINKVTSMSERNPYSDKNPAQVIMIDYTYTNIASEEDVFLSDIHFKVVDSAGKVGYTYPNAPKNYPQRIPVGVTCNAQMIFGLDNKSDVVKIYFYKDLFGPVTATFEMPVE</sequence>
<dbReference type="SUPFAM" id="SSF55383">
    <property type="entry name" value="Copper amine oxidase, domain N"/>
    <property type="match status" value="1"/>
</dbReference>
<dbReference type="Gene3D" id="2.60.40.1240">
    <property type="match status" value="1"/>
</dbReference>
<dbReference type="InterPro" id="IPR012854">
    <property type="entry name" value="Cu_amine_oxidase-like_N"/>
</dbReference>
<keyword evidence="4" id="KW-1185">Reference proteome</keyword>
<dbReference type="Gene3D" id="3.30.457.10">
    <property type="entry name" value="Copper amine oxidase-like, N-terminal domain"/>
    <property type="match status" value="1"/>
</dbReference>